<keyword evidence="3" id="KW-1185">Reference proteome</keyword>
<feature type="region of interest" description="Disordered" evidence="1">
    <location>
        <begin position="167"/>
        <end position="208"/>
    </location>
</feature>
<name>A0AAD4LMY1_9AGAM</name>
<protein>
    <submittedName>
        <fullName evidence="2">Uncharacterized protein</fullName>
    </submittedName>
</protein>
<evidence type="ECO:0000256" key="1">
    <source>
        <dbReference type="SAM" id="MobiDB-lite"/>
    </source>
</evidence>
<sequence length="508" mass="55220">MAAAISYSPRRPPPSTSYKPSTSTLPQSKRNHDFIRPRLPTDPFSNNAFRQRDPLVLNAERLFHTASTSHPRRDVILVLGVPSTKDLAPLFNSERLVFSLLIIASHQPPLVPPKVQPAVRILHLTAPLGLEQAGAIRFVNTLEWAERVARVWRKEGGIGVRELTESDQDGFGALTPPPKFLGQHSKSNTPSPVSSTSHLDSAASSVPTASSLGKRSFFKKLSLRSERALPSPDSSQRPFDALVNFLPHNISDKSLLKQAILVTTISRPFLVAATPPSHSPPTRPSAPKRGSVFSRISIYSMPPTPPLGSRDSLSSLVTGTPFSQSPQIKPRLVHLLPPRPRNSVTNRVLHSIESFLLSFSFPPALEIKTTDGLEPARTCLLESAAFAEPVGTPPSLNINWTVADILLSGCLDDEPTPRAWLSGAADIIVASPPPTQHSPPIARLDPHTPASLDVTTRSNLGISALPTPPDSEEDMSSRHTLPAAKGSSHKHALGWKFWRRRMASDTSR</sequence>
<feature type="compositionally biased region" description="Polar residues" evidence="1">
    <location>
        <begin position="184"/>
        <end position="193"/>
    </location>
</feature>
<dbReference type="EMBL" id="JAKELL010000009">
    <property type="protein sequence ID" value="KAH8996364.1"/>
    <property type="molecule type" value="Genomic_DNA"/>
</dbReference>
<organism evidence="2 3">
    <name type="scientific">Lactarius akahatsu</name>
    <dbReference type="NCBI Taxonomy" id="416441"/>
    <lineage>
        <taxon>Eukaryota</taxon>
        <taxon>Fungi</taxon>
        <taxon>Dikarya</taxon>
        <taxon>Basidiomycota</taxon>
        <taxon>Agaricomycotina</taxon>
        <taxon>Agaricomycetes</taxon>
        <taxon>Russulales</taxon>
        <taxon>Russulaceae</taxon>
        <taxon>Lactarius</taxon>
    </lineage>
</organism>
<feature type="region of interest" description="Disordered" evidence="1">
    <location>
        <begin position="446"/>
        <end position="490"/>
    </location>
</feature>
<comment type="caution">
    <text evidence="2">The sequence shown here is derived from an EMBL/GenBank/DDBJ whole genome shotgun (WGS) entry which is preliminary data.</text>
</comment>
<feature type="compositionally biased region" description="Low complexity" evidence="1">
    <location>
        <begin position="16"/>
        <end position="26"/>
    </location>
</feature>
<feature type="region of interest" description="Disordered" evidence="1">
    <location>
        <begin position="1"/>
        <end position="43"/>
    </location>
</feature>
<evidence type="ECO:0000313" key="2">
    <source>
        <dbReference type="EMBL" id="KAH8996364.1"/>
    </source>
</evidence>
<proteinExistence type="predicted"/>
<dbReference type="Proteomes" id="UP001201163">
    <property type="component" value="Unassembled WGS sequence"/>
</dbReference>
<dbReference type="AlphaFoldDB" id="A0AAD4LMY1"/>
<feature type="compositionally biased region" description="Low complexity" evidence="1">
    <location>
        <begin position="194"/>
        <end position="205"/>
    </location>
</feature>
<gene>
    <name evidence="2" type="ORF">EDB92DRAFT_1793777</name>
</gene>
<evidence type="ECO:0000313" key="3">
    <source>
        <dbReference type="Proteomes" id="UP001201163"/>
    </source>
</evidence>
<accession>A0AAD4LMY1</accession>
<reference evidence="2" key="1">
    <citation type="submission" date="2022-01" db="EMBL/GenBank/DDBJ databases">
        <title>Comparative genomics reveals a dynamic genome evolution in the ectomycorrhizal milk-cap (Lactarius) mushrooms.</title>
        <authorList>
            <consortium name="DOE Joint Genome Institute"/>
            <person name="Lebreton A."/>
            <person name="Tang N."/>
            <person name="Kuo A."/>
            <person name="LaButti K."/>
            <person name="Drula E."/>
            <person name="Barry K."/>
            <person name="Clum A."/>
            <person name="Lipzen A."/>
            <person name="Mousain D."/>
            <person name="Ng V."/>
            <person name="Wang R."/>
            <person name="Wang X."/>
            <person name="Dai Y."/>
            <person name="Henrissat B."/>
            <person name="Grigoriev I.V."/>
            <person name="Guerin-Laguette A."/>
            <person name="Yu F."/>
            <person name="Martin F.M."/>
        </authorList>
    </citation>
    <scope>NUCLEOTIDE SEQUENCE</scope>
    <source>
        <strain evidence="2">QP</strain>
    </source>
</reference>